<reference evidence="2" key="1">
    <citation type="journal article" date="2017" name="Front. Plant Sci.">
        <title>Climate Clever Clovers: New Paradigm to Reduce the Environmental Footprint of Ruminants by Breeding Low Methanogenic Forages Utilizing Haplotype Variation.</title>
        <authorList>
            <person name="Kaur P."/>
            <person name="Appels R."/>
            <person name="Bayer P.E."/>
            <person name="Keeble-Gagnere G."/>
            <person name="Wang J."/>
            <person name="Hirakawa H."/>
            <person name="Shirasawa K."/>
            <person name="Vercoe P."/>
            <person name="Stefanova K."/>
            <person name="Durmic Z."/>
            <person name="Nichols P."/>
            <person name="Revell C."/>
            <person name="Isobe S.N."/>
            <person name="Edwards D."/>
            <person name="Erskine W."/>
        </authorList>
    </citation>
    <scope>NUCLEOTIDE SEQUENCE [LARGE SCALE GENOMIC DNA]</scope>
    <source>
        <strain evidence="2">cv. Daliak</strain>
    </source>
</reference>
<organism evidence="1 2">
    <name type="scientific">Trifolium subterraneum</name>
    <name type="common">Subterranean clover</name>
    <dbReference type="NCBI Taxonomy" id="3900"/>
    <lineage>
        <taxon>Eukaryota</taxon>
        <taxon>Viridiplantae</taxon>
        <taxon>Streptophyta</taxon>
        <taxon>Embryophyta</taxon>
        <taxon>Tracheophyta</taxon>
        <taxon>Spermatophyta</taxon>
        <taxon>Magnoliopsida</taxon>
        <taxon>eudicotyledons</taxon>
        <taxon>Gunneridae</taxon>
        <taxon>Pentapetalae</taxon>
        <taxon>rosids</taxon>
        <taxon>fabids</taxon>
        <taxon>Fabales</taxon>
        <taxon>Fabaceae</taxon>
        <taxon>Papilionoideae</taxon>
        <taxon>50 kb inversion clade</taxon>
        <taxon>NPAAA clade</taxon>
        <taxon>Hologalegina</taxon>
        <taxon>IRL clade</taxon>
        <taxon>Trifolieae</taxon>
        <taxon>Trifolium</taxon>
    </lineage>
</organism>
<name>A0A2Z6NA96_TRISU</name>
<gene>
    <name evidence="1" type="ORF">TSUD_83290</name>
</gene>
<dbReference type="Proteomes" id="UP000242715">
    <property type="component" value="Unassembled WGS sequence"/>
</dbReference>
<accession>A0A2Z6NA96</accession>
<sequence length="81" mass="9253">MQILPKSYESVHPAPSQKIRTFLLLQQQKDELIDFKRMHAGVVVGCNAVESPAQWWLSRPQIAVESDPRACYSKGERESLK</sequence>
<keyword evidence="2" id="KW-1185">Reference proteome</keyword>
<proteinExistence type="predicted"/>
<dbReference type="EMBL" id="DF973819">
    <property type="protein sequence ID" value="GAU40651.1"/>
    <property type="molecule type" value="Genomic_DNA"/>
</dbReference>
<evidence type="ECO:0000313" key="2">
    <source>
        <dbReference type="Proteomes" id="UP000242715"/>
    </source>
</evidence>
<protein>
    <submittedName>
        <fullName evidence="1">Uncharacterized protein</fullName>
    </submittedName>
</protein>
<evidence type="ECO:0000313" key="1">
    <source>
        <dbReference type="EMBL" id="GAU40651.1"/>
    </source>
</evidence>
<dbReference type="AlphaFoldDB" id="A0A2Z6NA96"/>